<dbReference type="Proteomes" id="UP000030764">
    <property type="component" value="Unassembled WGS sequence"/>
</dbReference>
<sequence length="107" mass="11602">GHKGVRYSFSRRYAGRSGPLAGTGSPNESTDRTCGVIKCDTISATDYVQGLSSSFERSYSAGQFRRMCAVSWVSPAFRVPRVNQVCSKSPSGNHEEFQAVLRVSMGS</sequence>
<evidence type="ECO:0000313" key="4">
    <source>
        <dbReference type="Proteomes" id="UP000030764"/>
    </source>
</evidence>
<evidence type="ECO:0000313" key="2">
    <source>
        <dbReference type="EMBL" id="KFD50748.1"/>
    </source>
</evidence>
<name>A0A085MTK7_9BILA</name>
<dbReference type="AlphaFoldDB" id="A0A085MTK7"/>
<keyword evidence="4" id="KW-1185">Reference proteome</keyword>
<proteinExistence type="predicted"/>
<organism evidence="3">
    <name type="scientific">Trichuris suis</name>
    <name type="common">pig whipworm</name>
    <dbReference type="NCBI Taxonomy" id="68888"/>
    <lineage>
        <taxon>Eukaryota</taxon>
        <taxon>Metazoa</taxon>
        <taxon>Ecdysozoa</taxon>
        <taxon>Nematoda</taxon>
        <taxon>Enoplea</taxon>
        <taxon>Dorylaimia</taxon>
        <taxon>Trichinellida</taxon>
        <taxon>Trichuridae</taxon>
        <taxon>Trichuris</taxon>
    </lineage>
</organism>
<accession>A0A085MTK7</accession>
<dbReference type="EMBL" id="KL363249">
    <property type="protein sequence ID" value="KFD50748.1"/>
    <property type="molecule type" value="Genomic_DNA"/>
</dbReference>
<feature type="non-terminal residue" evidence="3">
    <location>
        <position position="107"/>
    </location>
</feature>
<reference evidence="3 4" key="1">
    <citation type="journal article" date="2014" name="Nat. Genet.">
        <title>Genome and transcriptome of the porcine whipworm Trichuris suis.</title>
        <authorList>
            <person name="Jex A.R."/>
            <person name="Nejsum P."/>
            <person name="Schwarz E.M."/>
            <person name="Hu L."/>
            <person name="Young N.D."/>
            <person name="Hall R.S."/>
            <person name="Korhonen P.K."/>
            <person name="Liao S."/>
            <person name="Thamsborg S."/>
            <person name="Xia J."/>
            <person name="Xu P."/>
            <person name="Wang S."/>
            <person name="Scheerlinck J.P."/>
            <person name="Hofmann A."/>
            <person name="Sternberg P.W."/>
            <person name="Wang J."/>
            <person name="Gasser R.B."/>
        </authorList>
    </citation>
    <scope>NUCLEOTIDE SEQUENCE [LARGE SCALE GENOMIC DNA]</scope>
    <source>
        <strain evidence="3">DCEP-RM93F</strain>
        <strain evidence="2">DCEP-RM93M</strain>
    </source>
</reference>
<gene>
    <name evidence="2" type="ORF">M513_08404</name>
    <name evidence="3" type="ORF">M514_08404</name>
</gene>
<feature type="non-terminal residue" evidence="3">
    <location>
        <position position="1"/>
    </location>
</feature>
<dbReference type="Proteomes" id="UP000030758">
    <property type="component" value="Unassembled WGS sequence"/>
</dbReference>
<evidence type="ECO:0000313" key="3">
    <source>
        <dbReference type="EMBL" id="KFD60553.1"/>
    </source>
</evidence>
<evidence type="ECO:0000256" key="1">
    <source>
        <dbReference type="SAM" id="MobiDB-lite"/>
    </source>
</evidence>
<feature type="region of interest" description="Disordered" evidence="1">
    <location>
        <begin position="1"/>
        <end position="31"/>
    </location>
</feature>
<dbReference type="EMBL" id="KL367661">
    <property type="protein sequence ID" value="KFD60553.1"/>
    <property type="molecule type" value="Genomic_DNA"/>
</dbReference>
<protein>
    <submittedName>
        <fullName evidence="3">Uncharacterized protein</fullName>
    </submittedName>
</protein>